<keyword evidence="6" id="KW-0934">Plastid</keyword>
<evidence type="ECO:0000256" key="5">
    <source>
        <dbReference type="RuleBase" id="RU000561"/>
    </source>
</evidence>
<evidence type="ECO:0000256" key="4">
    <source>
        <dbReference type="HAMAP-Rule" id="MF_00382"/>
    </source>
</evidence>
<dbReference type="InterPro" id="IPR005813">
    <property type="entry name" value="Ribosomal_bL20"/>
</dbReference>
<evidence type="ECO:0000256" key="1">
    <source>
        <dbReference type="ARBA" id="ARBA00007698"/>
    </source>
</evidence>
<keyword evidence="4" id="KW-0694">RNA-binding</keyword>
<dbReference type="EMBL" id="MH285877">
    <property type="protein sequence ID" value="AYB71477.1"/>
    <property type="molecule type" value="Genomic_DNA"/>
</dbReference>
<dbReference type="InterPro" id="IPR035566">
    <property type="entry name" value="Ribosomal_protein_bL20_C"/>
</dbReference>
<keyword evidence="6" id="KW-0150">Chloroplast</keyword>
<dbReference type="PRINTS" id="PR00062">
    <property type="entry name" value="RIBOSOMALL20"/>
</dbReference>
<comment type="subcellular location">
    <subcellularLocation>
        <location evidence="4">Plastid</location>
        <location evidence="4">Chloroplast</location>
    </subcellularLocation>
</comment>
<dbReference type="Pfam" id="PF00453">
    <property type="entry name" value="Ribosomal_L20"/>
    <property type="match status" value="1"/>
</dbReference>
<name>A0A385UNI9_9EUGL</name>
<dbReference type="HAMAP" id="MF_00382">
    <property type="entry name" value="Ribosomal_bL20"/>
    <property type="match status" value="1"/>
</dbReference>
<dbReference type="AlphaFoldDB" id="A0A385UNI9"/>
<gene>
    <name evidence="4 6" type="primary">rpl20</name>
</gene>
<dbReference type="GO" id="GO:0003735">
    <property type="term" value="F:structural constituent of ribosome"/>
    <property type="evidence" value="ECO:0007669"/>
    <property type="project" value="InterPro"/>
</dbReference>
<reference evidence="6" key="1">
    <citation type="journal article" date="2018" name="J. Eukaryot. Microbiol.">
        <title>Intrageneric Variability Between the Chloroplast Genomes of Trachelomonas grandis and Trachelomonas volvocina and Phylogenomic Analysis of Phototrophic Euglenoids.</title>
        <authorList>
            <person name="Dabbagh N."/>
            <person name="Preisfeld A."/>
        </authorList>
    </citation>
    <scope>NUCLEOTIDE SEQUENCE</scope>
</reference>
<dbReference type="GO" id="GO:0019843">
    <property type="term" value="F:rRNA binding"/>
    <property type="evidence" value="ECO:0007669"/>
    <property type="project" value="UniProtKB-UniRule"/>
</dbReference>
<comment type="function">
    <text evidence="4">Binds directly to 23S ribosomal RNA and is necessary for the in vitro assembly process of the 50S ribosomal subunit. It is not involved in the protein synthesizing functions of that subunit.</text>
</comment>
<dbReference type="SUPFAM" id="SSF74731">
    <property type="entry name" value="Ribosomal protein L20"/>
    <property type="match status" value="1"/>
</dbReference>
<comment type="similarity">
    <text evidence="1 4 5">Belongs to the bacterial ribosomal protein bL20 family.</text>
</comment>
<keyword evidence="2 4" id="KW-0689">Ribosomal protein</keyword>
<dbReference type="GO" id="GO:0009507">
    <property type="term" value="C:chloroplast"/>
    <property type="evidence" value="ECO:0007669"/>
    <property type="project" value="UniProtKB-SubCell"/>
</dbReference>
<dbReference type="PANTHER" id="PTHR10986">
    <property type="entry name" value="39S RIBOSOMAL PROTEIN L20"/>
    <property type="match status" value="1"/>
</dbReference>
<dbReference type="CDD" id="cd07026">
    <property type="entry name" value="Ribosomal_L20"/>
    <property type="match status" value="1"/>
</dbReference>
<dbReference type="GO" id="GO:0005840">
    <property type="term" value="C:ribosome"/>
    <property type="evidence" value="ECO:0007669"/>
    <property type="project" value="UniProtKB-KW"/>
</dbReference>
<dbReference type="GO" id="GO:1990904">
    <property type="term" value="C:ribonucleoprotein complex"/>
    <property type="evidence" value="ECO:0007669"/>
    <property type="project" value="UniProtKB-KW"/>
</dbReference>
<proteinExistence type="inferred from homology"/>
<dbReference type="Gene3D" id="6.10.160.10">
    <property type="match status" value="1"/>
</dbReference>
<organism evidence="6">
    <name type="scientific">Trachelomonas grandis</name>
    <dbReference type="NCBI Taxonomy" id="215769"/>
    <lineage>
        <taxon>Eukaryota</taxon>
        <taxon>Discoba</taxon>
        <taxon>Euglenozoa</taxon>
        <taxon>Euglenida</taxon>
        <taxon>Spirocuta</taxon>
        <taxon>Euglenophyceae</taxon>
        <taxon>Euglenales</taxon>
        <taxon>Euglenaceae</taxon>
        <taxon>Trachelomonas</taxon>
    </lineage>
</organism>
<dbReference type="Gene3D" id="1.10.1900.20">
    <property type="entry name" value="Ribosomal protein L20"/>
    <property type="match status" value="1"/>
</dbReference>
<protein>
    <recommendedName>
        <fullName evidence="4">Large ribosomal subunit protein bL20c</fullName>
    </recommendedName>
</protein>
<accession>A0A385UNI9</accession>
<sequence>MIRIKRSTTAKKRHKKILKLAKNYEGSKSKLFRTSNQQILKSLKYSYIGRKKRKTNYKRIWIKRINIICKAYSRKYNETINNLKKNTILINRKILSKILLNDNKTAEKIRQLK</sequence>
<geneLocation type="chloroplast" evidence="6"/>
<dbReference type="GO" id="GO:0006412">
    <property type="term" value="P:translation"/>
    <property type="evidence" value="ECO:0007669"/>
    <property type="project" value="InterPro"/>
</dbReference>
<dbReference type="NCBIfam" id="TIGR01032">
    <property type="entry name" value="rplT_bact"/>
    <property type="match status" value="1"/>
</dbReference>
<evidence type="ECO:0000256" key="2">
    <source>
        <dbReference type="ARBA" id="ARBA00022980"/>
    </source>
</evidence>
<evidence type="ECO:0000256" key="3">
    <source>
        <dbReference type="ARBA" id="ARBA00023274"/>
    </source>
</evidence>
<evidence type="ECO:0000313" key="6">
    <source>
        <dbReference type="EMBL" id="AYB71477.1"/>
    </source>
</evidence>
<dbReference type="GO" id="GO:0000027">
    <property type="term" value="P:ribosomal large subunit assembly"/>
    <property type="evidence" value="ECO:0007669"/>
    <property type="project" value="UniProtKB-UniRule"/>
</dbReference>
<keyword evidence="4" id="KW-0699">rRNA-binding</keyword>
<keyword evidence="3 4" id="KW-0687">Ribonucleoprotein</keyword>